<proteinExistence type="predicted"/>
<dbReference type="Proteomes" id="UP000002786">
    <property type="component" value="Unassembled WGS sequence"/>
</dbReference>
<gene>
    <name evidence="1" type="ORF">PrebiDRAFT_2072</name>
</gene>
<protein>
    <submittedName>
        <fullName evidence="1">Uncharacterized protein</fullName>
    </submittedName>
</protein>
<evidence type="ECO:0000313" key="1">
    <source>
        <dbReference type="EMBL" id="EIM33738.1"/>
    </source>
</evidence>
<organism evidence="1 2">
    <name type="scientific">Prevotella bivia DSM 20514</name>
    <dbReference type="NCBI Taxonomy" id="868129"/>
    <lineage>
        <taxon>Bacteria</taxon>
        <taxon>Pseudomonadati</taxon>
        <taxon>Bacteroidota</taxon>
        <taxon>Bacteroidia</taxon>
        <taxon>Bacteroidales</taxon>
        <taxon>Prevotellaceae</taxon>
        <taxon>Prevotella</taxon>
    </lineage>
</organism>
<dbReference type="EMBL" id="JH660659">
    <property type="protein sequence ID" value="EIM33738.1"/>
    <property type="molecule type" value="Genomic_DNA"/>
</dbReference>
<sequence length="41" mass="5127">MFYHLYDFCVYLYYQIIESLLTLLKFYANEKIFFYSAIIIL</sequence>
<accession>I4ZBZ6</accession>
<name>I4ZBZ6_9BACT</name>
<reference evidence="1 2" key="1">
    <citation type="submission" date="2012-02" db="EMBL/GenBank/DDBJ databases">
        <title>Improved High-Quality Draft genome of Prevotella bivia DSM 20514.</title>
        <authorList>
            <consortium name="US DOE Joint Genome Institute (JGI-PGF)"/>
            <person name="Lucas S."/>
            <person name="Copeland A."/>
            <person name="Lapidus A."/>
            <person name="Bruce D."/>
            <person name="Goodwin L."/>
            <person name="Pitluck S."/>
            <person name="Peters L."/>
            <person name="Mikhailova N."/>
            <person name="Munk A.C.C."/>
            <person name="Kyrpides N."/>
            <person name="Mavromatis K."/>
            <person name="Detter J.C."/>
            <person name="Han C."/>
            <person name="Land M."/>
            <person name="Hauser L."/>
            <person name="Markowitz V."/>
            <person name="Cheng J.-F."/>
            <person name="Hugenholtz P."/>
            <person name="Woyke T."/>
            <person name="Wu D."/>
            <person name="Gronow S."/>
            <person name="Wellnitz S."/>
            <person name="Brambilla E."/>
            <person name="Klenk H.-P."/>
            <person name="Eisen J.A."/>
        </authorList>
    </citation>
    <scope>NUCLEOTIDE SEQUENCE [LARGE SCALE GENOMIC DNA]</scope>
    <source>
        <strain evidence="1 2">DSM 20514</strain>
    </source>
</reference>
<evidence type="ECO:0000313" key="2">
    <source>
        <dbReference type="Proteomes" id="UP000002786"/>
    </source>
</evidence>
<dbReference type="AlphaFoldDB" id="I4ZBZ6"/>
<keyword evidence="2" id="KW-1185">Reference proteome</keyword>
<dbReference type="HOGENOM" id="CLU_3274422_0_0_10"/>